<evidence type="ECO:0000256" key="10">
    <source>
        <dbReference type="SAM" id="Phobius"/>
    </source>
</evidence>
<evidence type="ECO:0000313" key="13">
    <source>
        <dbReference type="Proteomes" id="UP000298663"/>
    </source>
</evidence>
<dbReference type="OrthoDB" id="5913609at2759"/>
<dbReference type="Proteomes" id="UP000298663">
    <property type="component" value="Unassembled WGS sequence"/>
</dbReference>
<evidence type="ECO:0000256" key="6">
    <source>
        <dbReference type="ARBA" id="ARBA00022989"/>
    </source>
</evidence>
<evidence type="ECO:0000313" key="12">
    <source>
        <dbReference type="EMBL" id="TKR95192.1"/>
    </source>
</evidence>
<keyword evidence="7 10" id="KW-0472">Membrane</keyword>
<evidence type="ECO:0000256" key="2">
    <source>
        <dbReference type="ARBA" id="ARBA00007717"/>
    </source>
</evidence>
<dbReference type="PANTHER" id="PTHR31826">
    <property type="entry name" value="NICALIN"/>
    <property type="match status" value="1"/>
</dbReference>
<dbReference type="Pfam" id="PF04389">
    <property type="entry name" value="Peptidase_M28"/>
    <property type="match status" value="1"/>
</dbReference>
<organism evidence="12 13">
    <name type="scientific">Steinernema carpocapsae</name>
    <name type="common">Entomopathogenic nematode</name>
    <dbReference type="NCBI Taxonomy" id="34508"/>
    <lineage>
        <taxon>Eukaryota</taxon>
        <taxon>Metazoa</taxon>
        <taxon>Ecdysozoa</taxon>
        <taxon>Nematoda</taxon>
        <taxon>Chromadorea</taxon>
        <taxon>Rhabditida</taxon>
        <taxon>Tylenchina</taxon>
        <taxon>Panagrolaimomorpha</taxon>
        <taxon>Strongyloidoidea</taxon>
        <taxon>Steinernematidae</taxon>
        <taxon>Steinernema</taxon>
    </lineage>
</organism>
<keyword evidence="4" id="KW-0732">Signal</keyword>
<dbReference type="InterPro" id="IPR007484">
    <property type="entry name" value="Peptidase_M28"/>
</dbReference>
<evidence type="ECO:0000256" key="8">
    <source>
        <dbReference type="ARBA" id="ARBA00023180"/>
    </source>
</evidence>
<protein>
    <recommendedName>
        <fullName evidence="9">BOS complex subunit NCLN</fullName>
    </recommendedName>
</protein>
<dbReference type="AlphaFoldDB" id="A0A4U5PF86"/>
<proteinExistence type="inferred from homology"/>
<reference evidence="12 13" key="2">
    <citation type="journal article" date="2019" name="G3 (Bethesda)">
        <title>Hybrid Assembly of the Genome of the Entomopathogenic Nematode Steinernema carpocapsae Identifies the X-Chromosome.</title>
        <authorList>
            <person name="Serra L."/>
            <person name="Macchietto M."/>
            <person name="Macias-Munoz A."/>
            <person name="McGill C.J."/>
            <person name="Rodriguez I.M."/>
            <person name="Rodriguez B."/>
            <person name="Murad R."/>
            <person name="Mortazavi A."/>
        </authorList>
    </citation>
    <scope>NUCLEOTIDE SEQUENCE [LARGE SCALE GENOMIC DNA]</scope>
    <source>
        <strain evidence="12 13">ALL</strain>
    </source>
</reference>
<dbReference type="InterPro" id="IPR018247">
    <property type="entry name" value="EF_Hand_1_Ca_BS"/>
</dbReference>
<feature type="transmembrane region" description="Helical" evidence="10">
    <location>
        <begin position="501"/>
        <end position="522"/>
    </location>
</feature>
<accession>A0A4U5PF86</accession>
<sequence length="545" mass="60368">MQDEILDAIRSPFFIIYLTVLLSFCTSFGSASTENVELGFTAYRLQQFDLAGNPYGSRTSKVAFEAVSLNTDTLRKSALVLWKDLVNRDLSAVFEKGAGAVVIVIPEDFAKFTEKEDFRKFEKALWSIKTDLAVYVTRWNEDISALLSEVQTMSGHAASATQQLFKLLGGNTFQLYSSGSGAPTVTDKSQHFNVIGRLNAHERGVPTIVFVAHYDSYGMVPALSTGSDSNGSGMVAILELMAVFQRFYDNAATRPKYNMLFVASAAGKFSYQGARHWLDSYAEKPSEEKIELVLCLDTIGNGESLRMHVAKLPSDESPAMKIFKRMESLLAGSNRKVEMVSKKINLQKDFLDWEHERFNIKRMPAVTLSRLPAANEHIRKSMLDTVSRLNLNVLESNIRLIAEAVLGHVFNLPAAGCTVDAGCSLLGTASVETERIASLVQKFASIPRSAAVIDKALVNDIRDLMQHYTGGHASLQQVMLQDVTLYGPEEDKIVAHRVKPAIFDLFIGIAVMSYLFVFYQIATHAQSFIERFVGFVNGTKSKKTV</sequence>
<evidence type="ECO:0000256" key="1">
    <source>
        <dbReference type="ARBA" id="ARBA00004389"/>
    </source>
</evidence>
<name>A0A4U5PF86_STECR</name>
<evidence type="ECO:0000256" key="4">
    <source>
        <dbReference type="ARBA" id="ARBA00022729"/>
    </source>
</evidence>
<evidence type="ECO:0000256" key="3">
    <source>
        <dbReference type="ARBA" id="ARBA00022692"/>
    </source>
</evidence>
<dbReference type="InterPro" id="IPR016574">
    <property type="entry name" value="Nicalin"/>
</dbReference>
<dbReference type="STRING" id="34508.A0A4U5PF86"/>
<feature type="transmembrane region" description="Helical" evidence="10">
    <location>
        <begin position="12"/>
        <end position="31"/>
    </location>
</feature>
<dbReference type="Gene3D" id="3.40.630.10">
    <property type="entry name" value="Zn peptidases"/>
    <property type="match status" value="1"/>
</dbReference>
<keyword evidence="13" id="KW-1185">Reference proteome</keyword>
<reference evidence="12 13" key="1">
    <citation type="journal article" date="2015" name="Genome Biol.">
        <title>Comparative genomics of Steinernema reveals deeply conserved gene regulatory networks.</title>
        <authorList>
            <person name="Dillman A.R."/>
            <person name="Macchietto M."/>
            <person name="Porter C.F."/>
            <person name="Rogers A."/>
            <person name="Williams B."/>
            <person name="Antoshechkin I."/>
            <person name="Lee M.M."/>
            <person name="Goodwin Z."/>
            <person name="Lu X."/>
            <person name="Lewis E.E."/>
            <person name="Goodrich-Blair H."/>
            <person name="Stock S.P."/>
            <person name="Adams B.J."/>
            <person name="Sternberg P.W."/>
            <person name="Mortazavi A."/>
        </authorList>
    </citation>
    <scope>NUCLEOTIDE SEQUENCE [LARGE SCALE GENOMIC DNA]</scope>
    <source>
        <strain evidence="12 13">ALL</strain>
    </source>
</reference>
<dbReference type="GO" id="GO:0005789">
    <property type="term" value="C:endoplasmic reticulum membrane"/>
    <property type="evidence" value="ECO:0007669"/>
    <property type="project" value="UniProtKB-SubCell"/>
</dbReference>
<evidence type="ECO:0000256" key="7">
    <source>
        <dbReference type="ARBA" id="ARBA00023136"/>
    </source>
</evidence>
<keyword evidence="6 10" id="KW-1133">Transmembrane helix</keyword>
<dbReference type="GO" id="GO:0009966">
    <property type="term" value="P:regulation of signal transduction"/>
    <property type="evidence" value="ECO:0007669"/>
    <property type="project" value="InterPro"/>
</dbReference>
<gene>
    <name evidence="12" type="ORF">L596_009391</name>
</gene>
<feature type="domain" description="Peptidase M28" evidence="11">
    <location>
        <begin position="193"/>
        <end position="403"/>
    </location>
</feature>
<dbReference type="CDD" id="cd03882">
    <property type="entry name" value="M28_nicalin_like"/>
    <property type="match status" value="1"/>
</dbReference>
<comment type="caution">
    <text evidence="12">The sequence shown here is derived from an EMBL/GenBank/DDBJ whole genome shotgun (WGS) entry which is preliminary data.</text>
</comment>
<comment type="subcellular location">
    <subcellularLocation>
        <location evidence="1">Endoplasmic reticulum membrane</location>
        <topology evidence="1">Single-pass membrane protein</topology>
    </subcellularLocation>
</comment>
<evidence type="ECO:0000256" key="9">
    <source>
        <dbReference type="ARBA" id="ARBA00034873"/>
    </source>
</evidence>
<dbReference type="PROSITE" id="PS00018">
    <property type="entry name" value="EF_HAND_1"/>
    <property type="match status" value="1"/>
</dbReference>
<evidence type="ECO:0000256" key="5">
    <source>
        <dbReference type="ARBA" id="ARBA00022824"/>
    </source>
</evidence>
<keyword evidence="8" id="KW-0325">Glycoprotein</keyword>
<evidence type="ECO:0000259" key="11">
    <source>
        <dbReference type="Pfam" id="PF04389"/>
    </source>
</evidence>
<dbReference type="EMBL" id="AZBU02000002">
    <property type="protein sequence ID" value="TKR95192.1"/>
    <property type="molecule type" value="Genomic_DNA"/>
</dbReference>
<keyword evidence="5" id="KW-0256">Endoplasmic reticulum</keyword>
<keyword evidence="3 10" id="KW-0812">Transmembrane</keyword>
<dbReference type="SUPFAM" id="SSF53187">
    <property type="entry name" value="Zn-dependent exopeptidases"/>
    <property type="match status" value="1"/>
</dbReference>
<comment type="similarity">
    <text evidence="2">Belongs to the nicastrin family.</text>
</comment>